<feature type="compositionally biased region" description="Low complexity" evidence="1">
    <location>
        <begin position="82"/>
        <end position="93"/>
    </location>
</feature>
<sequence>MTVLSGRRNRTYGVNSQPTMGISDGRCTRSTLSMLLLLFYSSLSSPLRNAIDSSSSRQRPQNPEISTRRTAGRSAIYLTRMTTSIIPDSPTSSQKPPNPRCIQSQETIEPLKISKNNSKQVPGSDGQSPERES</sequence>
<dbReference type="AlphaFoldDB" id="A0A2P2M8Y4"/>
<proteinExistence type="predicted"/>
<evidence type="ECO:0000256" key="1">
    <source>
        <dbReference type="SAM" id="MobiDB-lite"/>
    </source>
</evidence>
<feature type="compositionally biased region" description="Polar residues" evidence="1">
    <location>
        <begin position="114"/>
        <end position="127"/>
    </location>
</feature>
<organism evidence="2">
    <name type="scientific">Rhizophora mucronata</name>
    <name type="common">Asiatic mangrove</name>
    <dbReference type="NCBI Taxonomy" id="61149"/>
    <lineage>
        <taxon>Eukaryota</taxon>
        <taxon>Viridiplantae</taxon>
        <taxon>Streptophyta</taxon>
        <taxon>Embryophyta</taxon>
        <taxon>Tracheophyta</taxon>
        <taxon>Spermatophyta</taxon>
        <taxon>Magnoliopsida</taxon>
        <taxon>eudicotyledons</taxon>
        <taxon>Gunneridae</taxon>
        <taxon>Pentapetalae</taxon>
        <taxon>rosids</taxon>
        <taxon>fabids</taxon>
        <taxon>Malpighiales</taxon>
        <taxon>Rhizophoraceae</taxon>
        <taxon>Rhizophora</taxon>
    </lineage>
</organism>
<evidence type="ECO:0000313" key="2">
    <source>
        <dbReference type="EMBL" id="MBX26686.1"/>
    </source>
</evidence>
<feature type="region of interest" description="Disordered" evidence="1">
    <location>
        <begin position="48"/>
        <end position="133"/>
    </location>
</feature>
<dbReference type="EMBL" id="GGEC01046202">
    <property type="protein sequence ID" value="MBX26686.1"/>
    <property type="molecule type" value="Transcribed_RNA"/>
</dbReference>
<feature type="compositionally biased region" description="Polar residues" evidence="1">
    <location>
        <begin position="51"/>
        <end position="69"/>
    </location>
</feature>
<accession>A0A2P2M8Y4</accession>
<name>A0A2P2M8Y4_RHIMU</name>
<protein>
    <submittedName>
        <fullName evidence="2">Carbon catabolite repressor protein 4 homolog 1</fullName>
    </submittedName>
</protein>
<reference evidence="2" key="1">
    <citation type="submission" date="2018-02" db="EMBL/GenBank/DDBJ databases">
        <title>Rhizophora mucronata_Transcriptome.</title>
        <authorList>
            <person name="Meera S.P."/>
            <person name="Sreeshan A."/>
            <person name="Augustine A."/>
        </authorList>
    </citation>
    <scope>NUCLEOTIDE SEQUENCE</scope>
    <source>
        <tissue evidence="2">Leaf</tissue>
    </source>
</reference>